<sequence length="336" mass="36920">MRAPRLIVPRPIVVQGRAEEWFRLLERQAGMVSAAQLTGFGISWATTLAQVDGGRWSRFVRSVYATFTGPPGRTARIAGSLLYGGPAAVLSHDTAAEEWTLVPEAAGPIHITVPYGASAVSQPGRIVVHRSRAHPHIVVGTVPPRTSVADTAIDLAVECPDARTARTTLIQLMTGGRVRPWEVELRLIERPPRRYARALHAAVSMVRDGVHSALEELYVTAVEQAHGLPTGQRQVPFAVDGQTLWEDVEYRMPGGSLIVRLDGRTHIRADVAFRDRRRDNAAELAGHARLVFGWRDLDADPCLGARDVAQVLHRLGWDQQPIACDRCAARAWFSRS</sequence>
<accession>A0A1I5CP17</accession>
<evidence type="ECO:0000313" key="2">
    <source>
        <dbReference type="Proteomes" id="UP000199614"/>
    </source>
</evidence>
<dbReference type="STRING" id="260086.SAMN05216207_102395"/>
<name>A0A1I5CP17_PSUAM</name>
<dbReference type="EMBL" id="FOUY01000023">
    <property type="protein sequence ID" value="SFN88626.1"/>
    <property type="molecule type" value="Genomic_DNA"/>
</dbReference>
<dbReference type="RefSeq" id="WP_245773687.1">
    <property type="nucleotide sequence ID" value="NZ_FOUY01000023.1"/>
</dbReference>
<evidence type="ECO:0000313" key="1">
    <source>
        <dbReference type="EMBL" id="SFN88626.1"/>
    </source>
</evidence>
<gene>
    <name evidence="1" type="ORF">SAMN05216207_102395</name>
</gene>
<reference evidence="1 2" key="1">
    <citation type="submission" date="2016-10" db="EMBL/GenBank/DDBJ databases">
        <authorList>
            <person name="de Groot N.N."/>
        </authorList>
    </citation>
    <scope>NUCLEOTIDE SEQUENCE [LARGE SCALE GENOMIC DNA]</scope>
    <source>
        <strain evidence="1 2">CGMCC 4.1877</strain>
    </source>
</reference>
<keyword evidence="2" id="KW-1185">Reference proteome</keyword>
<protein>
    <submittedName>
        <fullName evidence="1">Transcriptional regulator, AbiEi antitoxin, Type IV TA system</fullName>
    </submittedName>
</protein>
<dbReference type="AlphaFoldDB" id="A0A1I5CP17"/>
<organism evidence="1 2">
    <name type="scientific">Pseudonocardia ammonioxydans</name>
    <dbReference type="NCBI Taxonomy" id="260086"/>
    <lineage>
        <taxon>Bacteria</taxon>
        <taxon>Bacillati</taxon>
        <taxon>Actinomycetota</taxon>
        <taxon>Actinomycetes</taxon>
        <taxon>Pseudonocardiales</taxon>
        <taxon>Pseudonocardiaceae</taxon>
        <taxon>Pseudonocardia</taxon>
    </lineage>
</organism>
<proteinExistence type="predicted"/>
<dbReference type="Proteomes" id="UP000199614">
    <property type="component" value="Unassembled WGS sequence"/>
</dbReference>